<dbReference type="EMBL" id="WJXW01000019">
    <property type="protein sequence ID" value="KAF9728559.1"/>
    <property type="molecule type" value="Genomic_DNA"/>
</dbReference>
<dbReference type="EMBL" id="WJXW01000020">
    <property type="protein sequence ID" value="KAF9728445.1"/>
    <property type="molecule type" value="Genomic_DNA"/>
</dbReference>
<name>A0A9P6G8W0_9PLEO</name>
<reference evidence="8" key="1">
    <citation type="journal article" date="2020" name="Mol. Plant Microbe Interact.">
        <title>Genome Sequence of the Biocontrol Agent Coniothyrium minitans strain Conio (IMI 134523).</title>
        <authorList>
            <person name="Patel D."/>
            <person name="Shittu T.A."/>
            <person name="Baroncelli R."/>
            <person name="Muthumeenakshi S."/>
            <person name="Osborne T.H."/>
            <person name="Janganan T.K."/>
            <person name="Sreenivasaprasad S."/>
        </authorList>
    </citation>
    <scope>NUCLEOTIDE SEQUENCE</scope>
    <source>
        <strain evidence="8">Conio</strain>
    </source>
</reference>
<feature type="compositionally biased region" description="Low complexity" evidence="1">
    <location>
        <begin position="8"/>
        <end position="18"/>
    </location>
</feature>
<dbReference type="EMBL" id="WJXW01000019">
    <property type="protein sequence ID" value="KAF9728648.1"/>
    <property type="molecule type" value="Genomic_DNA"/>
</dbReference>
<dbReference type="EMBL" id="WJXW01000019">
    <property type="protein sequence ID" value="KAF9728542.1"/>
    <property type="molecule type" value="Genomic_DNA"/>
</dbReference>
<sequence>MASLPGLSHTSSQSAHSSFLARANSQRKSTNVQLYSDMTQAARDTATLHAVPE</sequence>
<dbReference type="EMBL" id="WJXW01000004">
    <property type="protein sequence ID" value="KAF9737285.1"/>
    <property type="molecule type" value="Genomic_DNA"/>
</dbReference>
<comment type="caution">
    <text evidence="8">The sequence shown here is derived from an EMBL/GenBank/DDBJ whole genome shotgun (WGS) entry which is preliminary data.</text>
</comment>
<keyword evidence="12" id="KW-1185">Reference proteome</keyword>
<evidence type="ECO:0000313" key="2">
    <source>
        <dbReference type="EMBL" id="KAF9728445.1"/>
    </source>
</evidence>
<evidence type="ECO:0000313" key="12">
    <source>
        <dbReference type="Proteomes" id="UP000756921"/>
    </source>
</evidence>
<protein>
    <submittedName>
        <fullName evidence="8">Uncharacterized protein</fullName>
    </submittedName>
</protein>
<dbReference type="EMBL" id="WJXW01000019">
    <property type="protein sequence ID" value="KAF9728650.1"/>
    <property type="molecule type" value="Genomic_DNA"/>
</dbReference>
<evidence type="ECO:0000313" key="9">
    <source>
        <dbReference type="EMBL" id="KAF9733815.1"/>
    </source>
</evidence>
<dbReference type="EMBL" id="WJXW01000008">
    <property type="protein sequence ID" value="KAF9733815.1"/>
    <property type="molecule type" value="Genomic_DNA"/>
</dbReference>
<evidence type="ECO:0000313" key="11">
    <source>
        <dbReference type="EMBL" id="KAF9737285.1"/>
    </source>
</evidence>
<dbReference type="Proteomes" id="UP000756921">
    <property type="component" value="Unassembled WGS sequence"/>
</dbReference>
<evidence type="ECO:0000313" key="4">
    <source>
        <dbReference type="EMBL" id="KAF9728559.1"/>
    </source>
</evidence>
<feature type="region of interest" description="Disordered" evidence="1">
    <location>
        <begin position="1"/>
        <end position="32"/>
    </location>
</feature>
<dbReference type="EMBL" id="WJXW01000015">
    <property type="protein sequence ID" value="KAF9730252.1"/>
    <property type="molecule type" value="Genomic_DNA"/>
</dbReference>
<feature type="compositionally biased region" description="Polar residues" evidence="1">
    <location>
        <begin position="23"/>
        <end position="32"/>
    </location>
</feature>
<evidence type="ECO:0000313" key="10">
    <source>
        <dbReference type="EMBL" id="KAF9733844.1"/>
    </source>
</evidence>
<evidence type="ECO:0000256" key="1">
    <source>
        <dbReference type="SAM" id="MobiDB-lite"/>
    </source>
</evidence>
<evidence type="ECO:0000313" key="5">
    <source>
        <dbReference type="EMBL" id="KAF9728648.1"/>
    </source>
</evidence>
<accession>A0A9P6G8W0</accession>
<evidence type="ECO:0000313" key="7">
    <source>
        <dbReference type="EMBL" id="KAF9730252.1"/>
    </source>
</evidence>
<gene>
    <name evidence="11" type="ORF">PMIN01_05064</name>
    <name evidence="9" type="ORF">PMIN01_08158</name>
    <name evidence="10" type="ORF">PMIN01_08187</name>
    <name evidence="8" type="ORF">PMIN01_11474</name>
    <name evidence="7" type="ORF">PMIN01_12185</name>
    <name evidence="3" type="ORF">PMIN01_13370</name>
    <name evidence="4" type="ORF">PMIN01_13387</name>
    <name evidence="5" type="ORF">PMIN01_13476</name>
    <name evidence="6" type="ORF">PMIN01_13478</name>
    <name evidence="2" type="ORF">PMIN01_13578</name>
</gene>
<dbReference type="EMBL" id="WJXW01000014">
    <property type="protein sequence ID" value="KAF9730605.1"/>
    <property type="molecule type" value="Genomic_DNA"/>
</dbReference>
<proteinExistence type="predicted"/>
<evidence type="ECO:0000313" key="8">
    <source>
        <dbReference type="EMBL" id="KAF9730605.1"/>
    </source>
</evidence>
<dbReference type="AlphaFoldDB" id="A0A9P6G8W0"/>
<organism evidence="8 12">
    <name type="scientific">Paraphaeosphaeria minitans</name>
    <dbReference type="NCBI Taxonomy" id="565426"/>
    <lineage>
        <taxon>Eukaryota</taxon>
        <taxon>Fungi</taxon>
        <taxon>Dikarya</taxon>
        <taxon>Ascomycota</taxon>
        <taxon>Pezizomycotina</taxon>
        <taxon>Dothideomycetes</taxon>
        <taxon>Pleosporomycetidae</taxon>
        <taxon>Pleosporales</taxon>
        <taxon>Massarineae</taxon>
        <taxon>Didymosphaeriaceae</taxon>
        <taxon>Paraphaeosphaeria</taxon>
    </lineage>
</organism>
<evidence type="ECO:0000313" key="6">
    <source>
        <dbReference type="EMBL" id="KAF9728650.1"/>
    </source>
</evidence>
<dbReference type="EMBL" id="WJXW01000008">
    <property type="protein sequence ID" value="KAF9733844.1"/>
    <property type="molecule type" value="Genomic_DNA"/>
</dbReference>
<evidence type="ECO:0000313" key="3">
    <source>
        <dbReference type="EMBL" id="KAF9728542.1"/>
    </source>
</evidence>